<keyword evidence="2" id="KW-1185">Reference proteome</keyword>
<comment type="caution">
    <text evidence="1">The sequence shown here is derived from an EMBL/GenBank/DDBJ whole genome shotgun (WGS) entry which is preliminary data.</text>
</comment>
<evidence type="ECO:0000313" key="1">
    <source>
        <dbReference type="EMBL" id="KAJ5738931.1"/>
    </source>
</evidence>
<sequence>MLAPNFHVNAPVPPDPVEKPSTYSPDEVPSCGGHGTLEILEVTRYLEAHGIECCLVGVSALMFYGAGRVRDVWNIPRSTPFVKCSSKKASKPKTEDQLYSKFSWKWRKEWELCVPNEKVGEAVSLLASDSMAPKIHAVPPIPIPQPSSLSHTYHRFKGRGVHFYFVLVPAYDVHIRSGPFRIQRSSNGVPYPTLPVLMQSFLDMNDDVSLCDCIDGSNVSEEWGNQHLRLDGTNDLEWTRKMNIAAAEAARGKGWMFVHYFPTSTISRREKWESRVRSKKGRMGWTTPEGLFDTRFRLKGSPDPWTQKFVSS</sequence>
<dbReference type="Proteomes" id="UP001215712">
    <property type="component" value="Unassembled WGS sequence"/>
</dbReference>
<accession>A0AAD6N0Z8</accession>
<gene>
    <name evidence="1" type="ORF">N7493_002086</name>
</gene>
<reference evidence="1" key="2">
    <citation type="submission" date="2023-01" db="EMBL/GenBank/DDBJ databases">
        <authorList>
            <person name="Petersen C."/>
        </authorList>
    </citation>
    <scope>NUCLEOTIDE SEQUENCE</scope>
    <source>
        <strain evidence="1">IBT 17514</strain>
    </source>
</reference>
<reference evidence="1" key="1">
    <citation type="journal article" date="2023" name="IMA Fungus">
        <title>Comparative genomic study of the Penicillium genus elucidates a diverse pangenome and 15 lateral gene transfer events.</title>
        <authorList>
            <person name="Petersen C."/>
            <person name="Sorensen T."/>
            <person name="Nielsen M.R."/>
            <person name="Sondergaard T.E."/>
            <person name="Sorensen J.L."/>
            <person name="Fitzpatrick D.A."/>
            <person name="Frisvad J.C."/>
            <person name="Nielsen K.L."/>
        </authorList>
    </citation>
    <scope>NUCLEOTIDE SEQUENCE</scope>
    <source>
        <strain evidence="1">IBT 17514</strain>
    </source>
</reference>
<dbReference type="EMBL" id="JAQJAN010000002">
    <property type="protein sequence ID" value="KAJ5738931.1"/>
    <property type="molecule type" value="Genomic_DNA"/>
</dbReference>
<name>A0AAD6N0Z8_9EURO</name>
<organism evidence="1 2">
    <name type="scientific">Penicillium malachiteum</name>
    <dbReference type="NCBI Taxonomy" id="1324776"/>
    <lineage>
        <taxon>Eukaryota</taxon>
        <taxon>Fungi</taxon>
        <taxon>Dikarya</taxon>
        <taxon>Ascomycota</taxon>
        <taxon>Pezizomycotina</taxon>
        <taxon>Eurotiomycetes</taxon>
        <taxon>Eurotiomycetidae</taxon>
        <taxon>Eurotiales</taxon>
        <taxon>Aspergillaceae</taxon>
        <taxon>Penicillium</taxon>
    </lineage>
</organism>
<evidence type="ECO:0000313" key="2">
    <source>
        <dbReference type="Proteomes" id="UP001215712"/>
    </source>
</evidence>
<dbReference type="AlphaFoldDB" id="A0AAD6N0Z8"/>
<proteinExistence type="predicted"/>
<protein>
    <submittedName>
        <fullName evidence="1">Uncharacterized protein</fullName>
    </submittedName>
</protein>